<dbReference type="Gene3D" id="3.40.50.1110">
    <property type="entry name" value="SGNH hydrolase"/>
    <property type="match status" value="1"/>
</dbReference>
<dbReference type="InterPro" id="IPR036514">
    <property type="entry name" value="SGNH_hydro_sf"/>
</dbReference>
<dbReference type="SUPFAM" id="SSF56784">
    <property type="entry name" value="HAD-like"/>
    <property type="match status" value="1"/>
</dbReference>
<dbReference type="InterPro" id="IPR010037">
    <property type="entry name" value="FkbH_domain"/>
</dbReference>
<reference evidence="1" key="1">
    <citation type="journal article" date="2019" name="Mar. Drugs">
        <title>Genome Sequencing of Streptomyces olivaceus SCSIO T05 and Activated Production of Lobophorin CR4 via Metabolic Engineering and Genome Mining.</title>
        <authorList>
            <person name="Zhang C."/>
            <person name="Ding W."/>
            <person name="Qin X."/>
            <person name="Ju J."/>
        </authorList>
    </citation>
    <scope>NUCLEOTIDE SEQUENCE</scope>
    <source>
        <strain evidence="1">SCSIO T05</strain>
    </source>
</reference>
<dbReference type="RefSeq" id="WP_194279255.1">
    <property type="nucleotide sequence ID" value="NZ_CP043317.1"/>
</dbReference>
<dbReference type="NCBIfam" id="TIGR01686">
    <property type="entry name" value="FkbH"/>
    <property type="match status" value="1"/>
</dbReference>
<name>A0A5P9NYA9_STROV</name>
<dbReference type="EMBL" id="MN396889">
    <property type="protein sequence ID" value="QFU80895.1"/>
    <property type="molecule type" value="Genomic_DNA"/>
</dbReference>
<sequence length="621" mass="67610">MTLSELHGSGRLAASYPLVRGLLAELDDGELERAGRLLSRLDPDEVLRAHPSTPVVAVAVTGHRTLGPLLAPLTAELARHGMLVRARLSDFDAYVFDLGDPKSALYEARPDLVLCVLDPDTVFDEVPVPWTAEDAERALDAMVARVRDLAVAFGGRTGATLVLNTLPLPRRFTAQLVDHRSRARLGAAWRRANARLLELGDEIPSVIALDLDPLLAEGVPAEDVRLGRYARTGLSPALLARYAREVGHLARHLTGRTKKALVCDLDGTLWGGVLGDDGQEGIELGEGLRGEAFTAFQNVVRQLGSQGVLLAVASKNDPGPVQEALREHPGMALRPDDFVQVTANWRAKPDNLRDLARDLNIGVDSFVFADDSAYECGLVRHTLPEVAVVRLDEEPARHIERLLRDGWFDTRELNAEDRARPARYREEKDRHTFLSSFDSVADYLSELDVRVRLAPVTGAGISRAAQLTLRTNQFHTGMLRCQAPQVSEAASGPATRVLGIHSGDRFGDNGMVGVVFTRRAGDTVHIDNFVLSCRVFSRGIETACLSAVLSDARAAGARAVEAVYRPGPKNSAVRAFYPDHGFTVTGEEDGVLTFRHDLSDPAGIVAPPPHIRFTESLEESR</sequence>
<dbReference type="InterPro" id="IPR023214">
    <property type="entry name" value="HAD_sf"/>
</dbReference>
<evidence type="ECO:0000313" key="1">
    <source>
        <dbReference type="EMBL" id="QFU80895.1"/>
    </source>
</evidence>
<organism evidence="1">
    <name type="scientific">Streptomyces olivaceus</name>
    <dbReference type="NCBI Taxonomy" id="47716"/>
    <lineage>
        <taxon>Bacteria</taxon>
        <taxon>Bacillati</taxon>
        <taxon>Actinomycetota</taxon>
        <taxon>Actinomycetes</taxon>
        <taxon>Kitasatosporales</taxon>
        <taxon>Streptomycetaceae</taxon>
        <taxon>Streptomyces</taxon>
    </lineage>
</organism>
<protein>
    <submittedName>
        <fullName evidence="1">FkbH-like protein</fullName>
    </submittedName>
</protein>
<dbReference type="NCBIfam" id="TIGR01681">
    <property type="entry name" value="HAD-SF-IIIC"/>
    <property type="match status" value="1"/>
</dbReference>
<dbReference type="Gene3D" id="3.40.630.30">
    <property type="match status" value="1"/>
</dbReference>
<proteinExistence type="predicted"/>
<dbReference type="AlphaFoldDB" id="A0A5P9NYA9"/>
<dbReference type="GeneID" id="69765599"/>
<accession>A0A5P9NYA9</accession>
<dbReference type="SUPFAM" id="SSF55729">
    <property type="entry name" value="Acyl-CoA N-acyltransferases (Nat)"/>
    <property type="match status" value="1"/>
</dbReference>
<dbReference type="InterPro" id="IPR010033">
    <property type="entry name" value="HAD_SF_ppase_IIIC"/>
</dbReference>
<dbReference type="InterPro" id="IPR016181">
    <property type="entry name" value="Acyl_CoA_acyltransferase"/>
</dbReference>
<dbReference type="Gene3D" id="3.40.50.1000">
    <property type="entry name" value="HAD superfamily/HAD-like"/>
    <property type="match status" value="1"/>
</dbReference>
<dbReference type="InterPro" id="IPR036412">
    <property type="entry name" value="HAD-like_sf"/>
</dbReference>